<keyword evidence="5" id="KW-0378">Hydrolase</keyword>
<keyword evidence="6" id="KW-0106">Calcium</keyword>
<dbReference type="SMART" id="SM01038">
    <property type="entry name" value="Bgal_small_N"/>
    <property type="match status" value="1"/>
</dbReference>
<comment type="cofactor">
    <cofactor evidence="2">
        <name>Ca(2+)</name>
        <dbReference type="ChEBI" id="CHEBI:29108"/>
    </cofactor>
</comment>
<dbReference type="EMBL" id="CP095061">
    <property type="protein sequence ID" value="UOQ67993.1"/>
    <property type="molecule type" value="Genomic_DNA"/>
</dbReference>
<comment type="subunit">
    <text evidence="3">Monomer.</text>
</comment>
<name>A0ABY4GAR1_9BACT</name>
<dbReference type="InterPro" id="IPR050347">
    <property type="entry name" value="Bact_Beta-galactosidase"/>
</dbReference>
<feature type="domain" description="Beta galactosidase small chain/" evidence="8">
    <location>
        <begin position="41"/>
        <end position="311"/>
    </location>
</feature>
<sequence length="349" mass="38485">MGPQGHEVASNQFALTGLAQPSAPASKYPAVTVREEANRYTLSGKDFQVAFDKTSGALTSYRHRGTEQLAAPLLPHFTRPLTDNDRRGWKADKKLKEWYTASPKLQTMTLDKSGIGTSTVTSTYRLIADKTTVQVTYTVNGNGVLKVEYALTPAAGLPNIPKVGMQMGIRRNYAQISYYGRGPLENYIDRRYGFDAGIYSQPLSEFADSYVVPMEYANRTDVRWMQLADQQKAGLLVVADSLLSMSAWPYTEQNIQAARHTNKLEDAGFITLNIDLAQMGVGGNTSWDAQAAPIDKYQLPAKPYAYSFYLLPLGGKKVDVSALARKVRFESKTQVREGKTPTIGSTGKL</sequence>
<organism evidence="9 10">
    <name type="scientific">Hymenobacter volaticus</name>
    <dbReference type="NCBI Taxonomy" id="2932254"/>
    <lineage>
        <taxon>Bacteria</taxon>
        <taxon>Pseudomonadati</taxon>
        <taxon>Bacteroidota</taxon>
        <taxon>Cytophagia</taxon>
        <taxon>Cytophagales</taxon>
        <taxon>Hymenobacteraceae</taxon>
        <taxon>Hymenobacter</taxon>
    </lineage>
</organism>
<evidence type="ECO:0000256" key="3">
    <source>
        <dbReference type="ARBA" id="ARBA00011245"/>
    </source>
</evidence>
<dbReference type="Pfam" id="PF02929">
    <property type="entry name" value="Bgal_small_N"/>
    <property type="match status" value="1"/>
</dbReference>
<dbReference type="InterPro" id="IPR011013">
    <property type="entry name" value="Gal_mutarotase_sf_dom"/>
</dbReference>
<evidence type="ECO:0000256" key="7">
    <source>
        <dbReference type="ARBA" id="ARBA00023295"/>
    </source>
</evidence>
<evidence type="ECO:0000256" key="1">
    <source>
        <dbReference type="ARBA" id="ARBA00001412"/>
    </source>
</evidence>
<evidence type="ECO:0000256" key="4">
    <source>
        <dbReference type="ARBA" id="ARBA00012756"/>
    </source>
</evidence>
<dbReference type="PANTHER" id="PTHR46323:SF2">
    <property type="entry name" value="BETA-GALACTOSIDASE"/>
    <property type="match status" value="1"/>
</dbReference>
<keyword evidence="10" id="KW-1185">Reference proteome</keyword>
<dbReference type="InterPro" id="IPR004199">
    <property type="entry name" value="B-gal_small/dom_5"/>
</dbReference>
<dbReference type="EC" id="3.2.1.23" evidence="4"/>
<accession>A0ABY4GAR1</accession>
<evidence type="ECO:0000256" key="2">
    <source>
        <dbReference type="ARBA" id="ARBA00001913"/>
    </source>
</evidence>
<evidence type="ECO:0000256" key="6">
    <source>
        <dbReference type="ARBA" id="ARBA00022837"/>
    </source>
</evidence>
<dbReference type="PANTHER" id="PTHR46323">
    <property type="entry name" value="BETA-GALACTOSIDASE"/>
    <property type="match status" value="1"/>
</dbReference>
<reference evidence="9" key="1">
    <citation type="submission" date="2022-04" db="EMBL/GenBank/DDBJ databases">
        <title>Hymenobacter sp. isolated from the air.</title>
        <authorList>
            <person name="Won M."/>
            <person name="Lee C.-M."/>
            <person name="Woen H.-Y."/>
            <person name="Kwon S.-W."/>
        </authorList>
    </citation>
    <scope>NUCLEOTIDE SEQUENCE</scope>
    <source>
        <strain evidence="9">5420S-77</strain>
    </source>
</reference>
<evidence type="ECO:0000313" key="9">
    <source>
        <dbReference type="EMBL" id="UOQ67993.1"/>
    </source>
</evidence>
<comment type="catalytic activity">
    <reaction evidence="1">
        <text>Hydrolysis of terminal non-reducing beta-D-galactose residues in beta-D-galactosides.</text>
        <dbReference type="EC" id="3.2.1.23"/>
    </reaction>
</comment>
<dbReference type="InterPro" id="IPR014718">
    <property type="entry name" value="GH-type_carb-bd"/>
</dbReference>
<evidence type="ECO:0000259" key="8">
    <source>
        <dbReference type="SMART" id="SM01038"/>
    </source>
</evidence>
<proteinExistence type="predicted"/>
<gene>
    <name evidence="9" type="ORF">MUN86_09120</name>
</gene>
<keyword evidence="7" id="KW-0326">Glycosidase</keyword>
<evidence type="ECO:0000313" key="10">
    <source>
        <dbReference type="Proteomes" id="UP000830401"/>
    </source>
</evidence>
<dbReference type="Proteomes" id="UP000830401">
    <property type="component" value="Chromosome"/>
</dbReference>
<dbReference type="SUPFAM" id="SSF74650">
    <property type="entry name" value="Galactose mutarotase-like"/>
    <property type="match status" value="1"/>
</dbReference>
<dbReference type="Gene3D" id="2.70.98.10">
    <property type="match status" value="1"/>
</dbReference>
<protein>
    <recommendedName>
        <fullName evidence="4">beta-galactosidase</fullName>
        <ecNumber evidence="4">3.2.1.23</ecNumber>
    </recommendedName>
</protein>
<dbReference type="RefSeq" id="WP_245124420.1">
    <property type="nucleotide sequence ID" value="NZ_CP095061.1"/>
</dbReference>
<evidence type="ECO:0000256" key="5">
    <source>
        <dbReference type="ARBA" id="ARBA00022801"/>
    </source>
</evidence>